<protein>
    <submittedName>
        <fullName evidence="2">Uncharacterized protein</fullName>
    </submittedName>
</protein>
<evidence type="ECO:0000313" key="2">
    <source>
        <dbReference type="EMBL" id="MCI50022.1"/>
    </source>
</evidence>
<feature type="non-terminal residue" evidence="2">
    <location>
        <position position="1"/>
    </location>
</feature>
<keyword evidence="3" id="KW-1185">Reference proteome</keyword>
<sequence>SEASCEGYREQHKTLVSNLKKAEEKTTTLAEERDGALKKVEELKAKIVELKGKLQESAKAAVVGGDEKEVDPDGEYVSSSHAALISKIHEYESSMVEAAS</sequence>
<reference evidence="2 3" key="1">
    <citation type="journal article" date="2018" name="Front. Plant Sci.">
        <title>Red Clover (Trifolium pratense) and Zigzag Clover (T. medium) - A Picture of Genomic Similarities and Differences.</title>
        <authorList>
            <person name="Dluhosova J."/>
            <person name="Istvanek J."/>
            <person name="Nedelnik J."/>
            <person name="Repkova J."/>
        </authorList>
    </citation>
    <scope>NUCLEOTIDE SEQUENCE [LARGE SCALE GENOMIC DNA]</scope>
    <source>
        <strain evidence="3">cv. 10/8</strain>
        <tissue evidence="2">Leaf</tissue>
    </source>
</reference>
<evidence type="ECO:0000313" key="3">
    <source>
        <dbReference type="Proteomes" id="UP000265520"/>
    </source>
</evidence>
<accession>A0A392SNM3</accession>
<comment type="caution">
    <text evidence="2">The sequence shown here is derived from an EMBL/GenBank/DDBJ whole genome shotgun (WGS) entry which is preliminary data.</text>
</comment>
<feature type="non-terminal residue" evidence="2">
    <location>
        <position position="100"/>
    </location>
</feature>
<proteinExistence type="predicted"/>
<name>A0A392SNM3_9FABA</name>
<dbReference type="EMBL" id="LXQA010410287">
    <property type="protein sequence ID" value="MCI50022.1"/>
    <property type="molecule type" value="Genomic_DNA"/>
</dbReference>
<dbReference type="Proteomes" id="UP000265520">
    <property type="component" value="Unassembled WGS sequence"/>
</dbReference>
<evidence type="ECO:0000256" key="1">
    <source>
        <dbReference type="SAM" id="Coils"/>
    </source>
</evidence>
<dbReference type="AlphaFoldDB" id="A0A392SNM3"/>
<organism evidence="2 3">
    <name type="scientific">Trifolium medium</name>
    <dbReference type="NCBI Taxonomy" id="97028"/>
    <lineage>
        <taxon>Eukaryota</taxon>
        <taxon>Viridiplantae</taxon>
        <taxon>Streptophyta</taxon>
        <taxon>Embryophyta</taxon>
        <taxon>Tracheophyta</taxon>
        <taxon>Spermatophyta</taxon>
        <taxon>Magnoliopsida</taxon>
        <taxon>eudicotyledons</taxon>
        <taxon>Gunneridae</taxon>
        <taxon>Pentapetalae</taxon>
        <taxon>rosids</taxon>
        <taxon>fabids</taxon>
        <taxon>Fabales</taxon>
        <taxon>Fabaceae</taxon>
        <taxon>Papilionoideae</taxon>
        <taxon>50 kb inversion clade</taxon>
        <taxon>NPAAA clade</taxon>
        <taxon>Hologalegina</taxon>
        <taxon>IRL clade</taxon>
        <taxon>Trifolieae</taxon>
        <taxon>Trifolium</taxon>
    </lineage>
</organism>
<feature type="coiled-coil region" evidence="1">
    <location>
        <begin position="5"/>
        <end position="60"/>
    </location>
</feature>
<keyword evidence="1" id="KW-0175">Coiled coil</keyword>